<gene>
    <name evidence="1" type="ORF">CXP39_02325</name>
</gene>
<dbReference type="InterPro" id="IPR054781">
    <property type="entry name" value="Asp23-rel"/>
</dbReference>
<sequence length="98" mass="11155">MYISIERNSRGTLDIEQYALNKLVESTVVSSTSASIANIEVITEIYHDNLLYILIKIKFEGQASDFIFEEKLISKNVEDIITQTLNIKPRNISVAYGR</sequence>
<evidence type="ECO:0008006" key="3">
    <source>
        <dbReference type="Google" id="ProtNLM"/>
    </source>
</evidence>
<dbReference type="AlphaFoldDB" id="A0A2K9C5R7"/>
<organism evidence="1 2">
    <name type="scientific">Mesoplasma syrphidae</name>
    <dbReference type="NCBI Taxonomy" id="225999"/>
    <lineage>
        <taxon>Bacteria</taxon>
        <taxon>Bacillati</taxon>
        <taxon>Mycoplasmatota</taxon>
        <taxon>Mollicutes</taxon>
        <taxon>Entomoplasmatales</taxon>
        <taxon>Entomoplasmataceae</taxon>
        <taxon>Mesoplasma</taxon>
    </lineage>
</organism>
<dbReference type="EMBL" id="CP025257">
    <property type="protein sequence ID" value="AUF83627.1"/>
    <property type="molecule type" value="Genomic_DNA"/>
</dbReference>
<proteinExistence type="predicted"/>
<dbReference type="KEGG" id="msyr:CXP39_02325"/>
<evidence type="ECO:0000313" key="2">
    <source>
        <dbReference type="Proteomes" id="UP000233419"/>
    </source>
</evidence>
<dbReference type="NCBIfam" id="NF045836">
    <property type="entry name" value="MMB_0454_fam"/>
    <property type="match status" value="1"/>
</dbReference>
<keyword evidence="2" id="KW-1185">Reference proteome</keyword>
<dbReference type="Proteomes" id="UP000233419">
    <property type="component" value="Chromosome"/>
</dbReference>
<dbReference type="RefSeq" id="WP_027048024.1">
    <property type="nucleotide sequence ID" value="NZ_CP025257.1"/>
</dbReference>
<reference evidence="1 2" key="1">
    <citation type="submission" date="2017-12" db="EMBL/GenBank/DDBJ databases">
        <title>Mesoplasma syrphidae YJS, Complete Genome.</title>
        <authorList>
            <person name="Knight T.F."/>
            <person name="Citino T."/>
            <person name="Rubinstein R."/>
            <person name="Neuschaefer Z."/>
        </authorList>
    </citation>
    <scope>NUCLEOTIDE SEQUENCE [LARGE SCALE GENOMIC DNA]</scope>
    <source>
        <strain evidence="1 2">YJS</strain>
    </source>
</reference>
<protein>
    <recommendedName>
        <fullName evidence="3">Asp23/Gls24 family envelope stress response protein</fullName>
    </recommendedName>
</protein>
<evidence type="ECO:0000313" key="1">
    <source>
        <dbReference type="EMBL" id="AUF83627.1"/>
    </source>
</evidence>
<name>A0A2K9C5R7_9MOLU</name>
<dbReference type="OrthoDB" id="400125at2"/>
<accession>A0A2K9C5R7</accession>